<evidence type="ECO:0000313" key="3">
    <source>
        <dbReference type="EMBL" id="PFH38597.1"/>
    </source>
</evidence>
<feature type="chain" id="PRO_5013038371" evidence="2">
    <location>
        <begin position="20"/>
        <end position="348"/>
    </location>
</feature>
<dbReference type="VEuPathDB" id="ToxoDB:BESB_009390"/>
<feature type="compositionally biased region" description="Low complexity" evidence="1">
    <location>
        <begin position="324"/>
        <end position="333"/>
    </location>
</feature>
<reference evidence="3 4" key="1">
    <citation type="submission" date="2017-09" db="EMBL/GenBank/DDBJ databases">
        <title>Genome sequencing of Besnoitia besnoiti strain Bb-Ger1.</title>
        <authorList>
            <person name="Schares G."/>
            <person name="Venepally P."/>
            <person name="Lorenzi H.A."/>
        </authorList>
    </citation>
    <scope>NUCLEOTIDE SEQUENCE [LARGE SCALE GENOMIC DNA]</scope>
    <source>
        <strain evidence="3 4">Bb-Ger1</strain>
    </source>
</reference>
<proteinExistence type="predicted"/>
<accession>A0A2A9MQN2</accession>
<sequence>MFLRIVVGWHVYAIIGTTAEEVWHEHSFLTGGSRQQLIGVEDLGVLCCADSRQLHRRTSASQFLLSDSERTSVRDGSLSGRFEVGTCTAEDRKNESNGFPISHRTDVVETGAHTLRRGPRVAARDKAEKPFDRVPAFLTAERWAHMTRVYGFAPLKPYCELCRHSTNFCTKQWDCREFCGNDCAGLGDQLTDALKCKWCGAEAGRCVVWEGCRQGCPEQCRPVLDSRQRLFETGIDELAEQGRKQKLKRRLKLFHEGMLHGTEAESLIKKQLQSSRPEDKQLQELDRTERWERDQMNLREAKETCRIQGITSLLAQSEERELAAAEQQASIEQLDLEDDDSEGDSLWN</sequence>
<keyword evidence="2" id="KW-0732">Signal</keyword>
<name>A0A2A9MQN2_BESBE</name>
<dbReference type="GeneID" id="40306001"/>
<comment type="caution">
    <text evidence="3">The sequence shown here is derived from an EMBL/GenBank/DDBJ whole genome shotgun (WGS) entry which is preliminary data.</text>
</comment>
<dbReference type="AlphaFoldDB" id="A0A2A9MQN2"/>
<dbReference type="OrthoDB" id="331190at2759"/>
<dbReference type="KEGG" id="bbes:BESB_009390"/>
<evidence type="ECO:0000256" key="1">
    <source>
        <dbReference type="SAM" id="MobiDB-lite"/>
    </source>
</evidence>
<evidence type="ECO:0000313" key="4">
    <source>
        <dbReference type="Proteomes" id="UP000224006"/>
    </source>
</evidence>
<organism evidence="3 4">
    <name type="scientific">Besnoitia besnoiti</name>
    <name type="common">Apicomplexan protozoan</name>
    <dbReference type="NCBI Taxonomy" id="94643"/>
    <lineage>
        <taxon>Eukaryota</taxon>
        <taxon>Sar</taxon>
        <taxon>Alveolata</taxon>
        <taxon>Apicomplexa</taxon>
        <taxon>Conoidasida</taxon>
        <taxon>Coccidia</taxon>
        <taxon>Eucoccidiorida</taxon>
        <taxon>Eimeriorina</taxon>
        <taxon>Sarcocystidae</taxon>
        <taxon>Besnoitia</taxon>
    </lineage>
</organism>
<evidence type="ECO:0000256" key="2">
    <source>
        <dbReference type="SAM" id="SignalP"/>
    </source>
</evidence>
<feature type="signal peptide" evidence="2">
    <location>
        <begin position="1"/>
        <end position="19"/>
    </location>
</feature>
<feature type="compositionally biased region" description="Acidic residues" evidence="1">
    <location>
        <begin position="334"/>
        <end position="348"/>
    </location>
</feature>
<gene>
    <name evidence="3" type="ORF">BESB_009390</name>
</gene>
<feature type="region of interest" description="Disordered" evidence="1">
    <location>
        <begin position="324"/>
        <end position="348"/>
    </location>
</feature>
<protein>
    <submittedName>
        <fullName evidence="3">Uncharacterized protein</fullName>
    </submittedName>
</protein>
<keyword evidence="4" id="KW-1185">Reference proteome</keyword>
<dbReference type="RefSeq" id="XP_029222606.1">
    <property type="nucleotide sequence ID" value="XM_029359693.1"/>
</dbReference>
<dbReference type="Proteomes" id="UP000224006">
    <property type="component" value="Chromosome I"/>
</dbReference>
<dbReference type="EMBL" id="NWUJ01000001">
    <property type="protein sequence ID" value="PFH38597.1"/>
    <property type="molecule type" value="Genomic_DNA"/>
</dbReference>